<keyword evidence="1" id="KW-1133">Transmembrane helix</keyword>
<keyword evidence="3" id="KW-1185">Reference proteome</keyword>
<protein>
    <submittedName>
        <fullName evidence="2">Uncharacterized protein</fullName>
    </submittedName>
</protein>
<name>A0A3P3WAV3_9FLAO</name>
<dbReference type="OrthoDB" id="800022at2"/>
<dbReference type="EMBL" id="RQVR01000010">
    <property type="protein sequence ID" value="RRJ90729.1"/>
    <property type="molecule type" value="Genomic_DNA"/>
</dbReference>
<comment type="caution">
    <text evidence="2">The sequence shown here is derived from an EMBL/GenBank/DDBJ whole genome shotgun (WGS) entry which is preliminary data.</text>
</comment>
<feature type="transmembrane region" description="Helical" evidence="1">
    <location>
        <begin position="12"/>
        <end position="31"/>
    </location>
</feature>
<keyword evidence="1" id="KW-0472">Membrane</keyword>
<evidence type="ECO:0000313" key="2">
    <source>
        <dbReference type="EMBL" id="RRJ90729.1"/>
    </source>
</evidence>
<evidence type="ECO:0000313" key="3">
    <source>
        <dbReference type="Proteomes" id="UP000271937"/>
    </source>
</evidence>
<sequence length="159" mass="18321">MLTNISWGEYMLVVSLLLAGWYLYVALRFYLGEIRDLVRGKQKLLFGIGSVQPSDTSPTQFEFQPTPSNDVRESAFSEADPTFQDVDNLVERLKSVISEATQRNLLRQEFKDYIALVLKEYPNVKESPFRASVSELLVSECERFETLRLDQNEAEALWD</sequence>
<dbReference type="AlphaFoldDB" id="A0A3P3WAV3"/>
<dbReference type="RefSeq" id="WP_125012876.1">
    <property type="nucleotide sequence ID" value="NZ_RQVR01000010.1"/>
</dbReference>
<gene>
    <name evidence="2" type="ORF">EG849_09640</name>
</gene>
<evidence type="ECO:0000256" key="1">
    <source>
        <dbReference type="SAM" id="Phobius"/>
    </source>
</evidence>
<accession>A0A3P3WAV3</accession>
<organism evidence="2 3">
    <name type="scientific">Flavobacterium macacae</name>
    <dbReference type="NCBI Taxonomy" id="2488993"/>
    <lineage>
        <taxon>Bacteria</taxon>
        <taxon>Pseudomonadati</taxon>
        <taxon>Bacteroidota</taxon>
        <taxon>Flavobacteriia</taxon>
        <taxon>Flavobacteriales</taxon>
        <taxon>Flavobacteriaceae</taxon>
        <taxon>Flavobacterium</taxon>
    </lineage>
</organism>
<proteinExistence type="predicted"/>
<reference evidence="2 3" key="1">
    <citation type="submission" date="2018-11" db="EMBL/GenBank/DDBJ databases">
        <title>Flavobacterium sp. nov., YIM 102600 draft genome.</title>
        <authorList>
            <person name="Li G."/>
            <person name="Jiang Y."/>
        </authorList>
    </citation>
    <scope>NUCLEOTIDE SEQUENCE [LARGE SCALE GENOMIC DNA]</scope>
    <source>
        <strain evidence="2 3">YIM 102600</strain>
    </source>
</reference>
<dbReference type="Proteomes" id="UP000271937">
    <property type="component" value="Unassembled WGS sequence"/>
</dbReference>
<keyword evidence="1" id="KW-0812">Transmembrane</keyword>